<dbReference type="SUPFAM" id="SSF54928">
    <property type="entry name" value="RNA-binding domain, RBD"/>
    <property type="match status" value="1"/>
</dbReference>
<comment type="caution">
    <text evidence="17">The sequence shown here is derived from an EMBL/GenBank/DDBJ whole genome shotgun (WGS) entry which is preliminary data.</text>
</comment>
<proteinExistence type="inferred from homology"/>
<keyword evidence="5" id="KW-0808">Transferase</keyword>
<dbReference type="GO" id="GO:0000049">
    <property type="term" value="F:tRNA binding"/>
    <property type="evidence" value="ECO:0007669"/>
    <property type="project" value="TreeGrafter"/>
</dbReference>
<evidence type="ECO:0000256" key="11">
    <source>
        <dbReference type="ARBA" id="ARBA00045506"/>
    </source>
</evidence>
<evidence type="ECO:0000256" key="7">
    <source>
        <dbReference type="ARBA" id="ARBA00022884"/>
    </source>
</evidence>
<dbReference type="InterPro" id="IPR051422">
    <property type="entry name" value="AlkB_tRNA_MeTrf/Diox"/>
</dbReference>
<evidence type="ECO:0000259" key="16">
    <source>
        <dbReference type="PROSITE" id="PS51471"/>
    </source>
</evidence>
<name>A0AAN8F9T9_TRICO</name>
<dbReference type="InterPro" id="IPR035979">
    <property type="entry name" value="RBD_domain_sf"/>
</dbReference>
<dbReference type="GO" id="GO:0106335">
    <property type="term" value="F:tRNA (5-carboxymethyluridine(34)-5-O)-methyltransferase activity"/>
    <property type="evidence" value="ECO:0007669"/>
    <property type="project" value="UniProtKB-EC"/>
</dbReference>
<dbReference type="FunFam" id="3.30.70.330:FF:000570">
    <property type="entry name" value="ALKylated DNA repair protein AlkB homolog"/>
    <property type="match status" value="1"/>
</dbReference>
<dbReference type="InterPro" id="IPR000504">
    <property type="entry name" value="RRM_dom"/>
</dbReference>
<keyword evidence="9" id="KW-0511">Multifunctional enzyme</keyword>
<dbReference type="Pfam" id="PF08241">
    <property type="entry name" value="Methyltransf_11"/>
    <property type="match status" value="1"/>
</dbReference>
<dbReference type="PROSITE" id="PS50102">
    <property type="entry name" value="RRM"/>
    <property type="match status" value="1"/>
</dbReference>
<dbReference type="InterPro" id="IPR005123">
    <property type="entry name" value="Oxoglu/Fe-dep_dioxygenase_dom"/>
</dbReference>
<dbReference type="SUPFAM" id="SSF53335">
    <property type="entry name" value="S-adenosyl-L-methionine-dependent methyltransferases"/>
    <property type="match status" value="1"/>
</dbReference>
<dbReference type="PROSITE" id="PS51471">
    <property type="entry name" value="FE2OG_OXY"/>
    <property type="match status" value="1"/>
</dbReference>
<dbReference type="InterPro" id="IPR027450">
    <property type="entry name" value="AlkB-like"/>
</dbReference>
<reference evidence="17 18" key="1">
    <citation type="submission" date="2019-10" db="EMBL/GenBank/DDBJ databases">
        <title>Assembly and Annotation for the nematode Trichostrongylus colubriformis.</title>
        <authorList>
            <person name="Martin J."/>
        </authorList>
    </citation>
    <scope>NUCLEOTIDE SEQUENCE [LARGE SCALE GENOMIC DNA]</scope>
    <source>
        <strain evidence="17">G859</strain>
        <tissue evidence="17">Whole worm</tissue>
    </source>
</reference>
<sequence>MYYNASKARKLGCKLDGAKLTRRTHKSWEQLKRHDPDVEISDEPTEHLFVSNSSVLCGVSLEELEDIFLPFDADASFIVYPNKRSYSFVSFPSIESAITARESLNGVVPRQLKVSHQPFLISYVKQLPRGGSPDSSSFPNDLVVMDDYITAEEEKLLLDMILNSGRAKSLKHRAVIHYGFEFDYSANAAFKHTHPIPDLIEQLVDRLAKDALLDFRPDQVTVNVYEPGQGIPSHYDTHSAFEDPIVTLSMCSDVVMEFKDGANSARICPVLLKRRSLCLIKGESRYRWKHGIVNRKHDINPVSHRVTRRQLRVSITLRRIRHEPCQCKFKEFCDWDRGGEMAVPSDDTSAERIERLYVNGVYESIASHFDETRFSHWSGVKRFLSSLPDFSLVYDVGCGNGKYLVMEDRLCKIGCDMSQQLCEIAGAKGCMVVRADGLCLPFREEADAVLSIAVLHHMALLSRRQKLVKEILRVLKMGGKACITVWSMDQSNSEYAKMRENKDSNIDAHQSERLLIHDGKEFIQQDMLVPWRIDGTGETFLRYYHVFAEGEMEELLNSVDGCRIDSVEKEQGNYIAVITKIHSCDRSD</sequence>
<evidence type="ECO:0000256" key="2">
    <source>
        <dbReference type="ARBA" id="ARBA00007879"/>
    </source>
</evidence>
<dbReference type="PANTHER" id="PTHR13069">
    <property type="entry name" value="ALKYLATED DNA REPAIR PROTEIN ALKB HOMOLOG 8"/>
    <property type="match status" value="1"/>
</dbReference>
<feature type="domain" description="Fe2OG dioxygenase" evidence="16">
    <location>
        <begin position="216"/>
        <end position="321"/>
    </location>
</feature>
<dbReference type="InterPro" id="IPR013216">
    <property type="entry name" value="Methyltransf_11"/>
</dbReference>
<dbReference type="GO" id="GO:0008757">
    <property type="term" value="F:S-adenosylmethionine-dependent methyltransferase activity"/>
    <property type="evidence" value="ECO:0007669"/>
    <property type="project" value="InterPro"/>
</dbReference>
<gene>
    <name evidence="17" type="ORF">GCK32_005970</name>
</gene>
<evidence type="ECO:0000256" key="10">
    <source>
        <dbReference type="ARBA" id="ARBA00034996"/>
    </source>
</evidence>
<keyword evidence="4" id="KW-0489">Methyltransferase</keyword>
<dbReference type="InterPro" id="IPR029063">
    <property type="entry name" value="SAM-dependent_MTases_sf"/>
</dbReference>
<feature type="domain" description="RRM" evidence="15">
    <location>
        <begin position="46"/>
        <end position="119"/>
    </location>
</feature>
<dbReference type="Proteomes" id="UP001331761">
    <property type="component" value="Unassembled WGS sequence"/>
</dbReference>
<evidence type="ECO:0000256" key="5">
    <source>
        <dbReference type="ARBA" id="ARBA00022679"/>
    </source>
</evidence>
<protein>
    <recommendedName>
        <fullName evidence="3">tRNA (carboxymethyluridine(34)-5-O)-methyltransferase</fullName>
        <ecNumber evidence="3">2.1.1.229</ecNumber>
    </recommendedName>
    <alternativeName>
        <fullName evidence="12">Alkylated DNA repair protein alkB homolog 8</fullName>
    </alternativeName>
    <alternativeName>
        <fullName evidence="13">S-adenosyl-L-methionine-dependent tRNA methyltransferase ALKBH8</fullName>
    </alternativeName>
</protein>
<evidence type="ECO:0000313" key="18">
    <source>
        <dbReference type="Proteomes" id="UP001331761"/>
    </source>
</evidence>
<evidence type="ECO:0000256" key="9">
    <source>
        <dbReference type="ARBA" id="ARBA00023268"/>
    </source>
</evidence>
<dbReference type="GO" id="GO:0005634">
    <property type="term" value="C:nucleus"/>
    <property type="evidence" value="ECO:0007669"/>
    <property type="project" value="TreeGrafter"/>
</dbReference>
<dbReference type="EMBL" id="WIXE01012949">
    <property type="protein sequence ID" value="KAK5975506.1"/>
    <property type="molecule type" value="Genomic_DNA"/>
</dbReference>
<dbReference type="Gene3D" id="2.60.120.590">
    <property type="entry name" value="Alpha-ketoglutarate-dependent dioxygenase AlkB-like"/>
    <property type="match status" value="1"/>
</dbReference>
<keyword evidence="6" id="KW-0862">Zinc</keyword>
<evidence type="ECO:0000256" key="6">
    <source>
        <dbReference type="ARBA" id="ARBA00022833"/>
    </source>
</evidence>
<dbReference type="Gene3D" id="3.40.50.150">
    <property type="entry name" value="Vaccinia Virus protein VP39"/>
    <property type="match status" value="1"/>
</dbReference>
<accession>A0AAN8F9T9</accession>
<dbReference type="GO" id="GO:0005737">
    <property type="term" value="C:cytoplasm"/>
    <property type="evidence" value="ECO:0007669"/>
    <property type="project" value="TreeGrafter"/>
</dbReference>
<dbReference type="CDD" id="cd02440">
    <property type="entry name" value="AdoMet_MTases"/>
    <property type="match status" value="1"/>
</dbReference>
<keyword evidence="8" id="KW-0408">Iron</keyword>
<evidence type="ECO:0000259" key="15">
    <source>
        <dbReference type="PROSITE" id="PS50102"/>
    </source>
</evidence>
<evidence type="ECO:0000256" key="4">
    <source>
        <dbReference type="ARBA" id="ARBA00022603"/>
    </source>
</evidence>
<evidence type="ECO:0000256" key="8">
    <source>
        <dbReference type="ARBA" id="ARBA00023004"/>
    </source>
</evidence>
<dbReference type="Pfam" id="PF13532">
    <property type="entry name" value="2OG-FeII_Oxy_2"/>
    <property type="match status" value="1"/>
</dbReference>
<evidence type="ECO:0000256" key="3">
    <source>
        <dbReference type="ARBA" id="ARBA00012808"/>
    </source>
</evidence>
<comment type="function">
    <text evidence="11">Catalyzes the methylation of 5-carboxymethyl uridine to 5-methylcarboxymethyl uridine at the wobble position of the anticodon loop in tRNA via its methyltransferase domain. Catalyzes the last step in the formation of 5-methylcarboxymethyl uridine at the wobble position of the anticodon loop in target tRNA. Has a preference for tRNA(Arg) and tRNA(Glu), and does not bind tRNA(Lys). Binds tRNA and catalyzes the iron and alpha-ketoglutarate dependent hydroxylation of 5-methylcarboxymethyl uridine at the wobble position of the anticodon loop in tRNA via its dioxygenase domain, giving rise to 5-(S)-methoxycarbonylhydroxymethyluridine; has a preference for tRNA(Gly). Required for normal survival after DNA damage. May inhibit apoptosis and promote cell survival and angiogenesis.</text>
</comment>
<dbReference type="SUPFAM" id="SSF51197">
    <property type="entry name" value="Clavaminate synthase-like"/>
    <property type="match status" value="1"/>
</dbReference>
<evidence type="ECO:0000256" key="12">
    <source>
        <dbReference type="ARBA" id="ARBA00049786"/>
    </source>
</evidence>
<keyword evidence="18" id="KW-1185">Reference proteome</keyword>
<dbReference type="EC" id="2.1.1.229" evidence="3"/>
<comment type="catalytic activity">
    <reaction evidence="10">
        <text>5-(carboxymethyl)uridine(34) in tRNA + S-adenosyl-L-methionine = 5-(2-methoxy-2-oxoethyl)uridine(34) in tRNA + S-adenosyl-L-homocysteine</text>
        <dbReference type="Rhea" id="RHEA:43208"/>
        <dbReference type="Rhea" id="RHEA-COMP:10407"/>
        <dbReference type="Rhea" id="RHEA-COMP:10408"/>
        <dbReference type="ChEBI" id="CHEBI:57856"/>
        <dbReference type="ChEBI" id="CHEBI:59789"/>
        <dbReference type="ChEBI" id="CHEBI:74851"/>
        <dbReference type="ChEBI" id="CHEBI:74882"/>
        <dbReference type="EC" id="2.1.1.229"/>
    </reaction>
</comment>
<evidence type="ECO:0000256" key="13">
    <source>
        <dbReference type="ARBA" id="ARBA00049802"/>
    </source>
</evidence>
<dbReference type="PANTHER" id="PTHR13069:SF37">
    <property type="entry name" value="FIRE DANCER"/>
    <property type="match status" value="1"/>
</dbReference>
<dbReference type="GO" id="GO:0002098">
    <property type="term" value="P:tRNA wobble uridine modification"/>
    <property type="evidence" value="ECO:0007669"/>
    <property type="project" value="TreeGrafter"/>
</dbReference>
<dbReference type="Gene3D" id="3.30.70.330">
    <property type="match status" value="1"/>
</dbReference>
<evidence type="ECO:0000313" key="17">
    <source>
        <dbReference type="EMBL" id="KAK5975506.1"/>
    </source>
</evidence>
<organism evidence="17 18">
    <name type="scientific">Trichostrongylus colubriformis</name>
    <name type="common">Black scour worm</name>
    <dbReference type="NCBI Taxonomy" id="6319"/>
    <lineage>
        <taxon>Eukaryota</taxon>
        <taxon>Metazoa</taxon>
        <taxon>Ecdysozoa</taxon>
        <taxon>Nematoda</taxon>
        <taxon>Chromadorea</taxon>
        <taxon>Rhabditida</taxon>
        <taxon>Rhabditina</taxon>
        <taxon>Rhabditomorpha</taxon>
        <taxon>Strongyloidea</taxon>
        <taxon>Trichostrongylidae</taxon>
        <taxon>Trichostrongylus</taxon>
    </lineage>
</organism>
<evidence type="ECO:0000256" key="1">
    <source>
        <dbReference type="ARBA" id="ARBA00001954"/>
    </source>
</evidence>
<dbReference type="InterPro" id="IPR012677">
    <property type="entry name" value="Nucleotide-bd_a/b_plait_sf"/>
</dbReference>
<comment type="similarity">
    <text evidence="2">Belongs to the alkB family.</text>
</comment>
<dbReference type="AlphaFoldDB" id="A0AAN8F9T9"/>
<evidence type="ECO:0000256" key="14">
    <source>
        <dbReference type="PROSITE-ProRule" id="PRU00176"/>
    </source>
</evidence>
<comment type="cofactor">
    <cofactor evidence="1">
        <name>Fe(2+)</name>
        <dbReference type="ChEBI" id="CHEBI:29033"/>
    </cofactor>
</comment>
<keyword evidence="7 14" id="KW-0694">RNA-binding</keyword>
<dbReference type="InterPro" id="IPR037151">
    <property type="entry name" value="AlkB-like_sf"/>
</dbReference>
<dbReference type="GO" id="GO:0030488">
    <property type="term" value="P:tRNA methylation"/>
    <property type="evidence" value="ECO:0007669"/>
    <property type="project" value="TreeGrafter"/>
</dbReference>